<dbReference type="Proteomes" id="UP000006420">
    <property type="component" value="Unassembled WGS sequence"/>
</dbReference>
<keyword evidence="3" id="KW-1185">Reference proteome</keyword>
<comment type="caution">
    <text evidence="2">The sequence shown here is derived from an EMBL/GenBank/DDBJ whole genome shotgun (WGS) entry which is preliminary data.</text>
</comment>
<name>F8X435_9BACT</name>
<dbReference type="eggNOG" id="ENOG5033VK3">
    <property type="taxonomic scope" value="Bacteria"/>
</dbReference>
<accession>F8X435</accession>
<proteinExistence type="predicted"/>
<evidence type="ECO:0008006" key="4">
    <source>
        <dbReference type="Google" id="ProtNLM"/>
    </source>
</evidence>
<evidence type="ECO:0000313" key="2">
    <source>
        <dbReference type="EMBL" id="EGK05081.1"/>
    </source>
</evidence>
<keyword evidence="1" id="KW-1133">Transmembrane helix</keyword>
<evidence type="ECO:0000313" key="3">
    <source>
        <dbReference type="Proteomes" id="UP000006420"/>
    </source>
</evidence>
<evidence type="ECO:0000256" key="1">
    <source>
        <dbReference type="SAM" id="Phobius"/>
    </source>
</evidence>
<organism evidence="2 3">
    <name type="scientific">Dysgonomonas mossii DSM 22836</name>
    <dbReference type="NCBI Taxonomy" id="742767"/>
    <lineage>
        <taxon>Bacteria</taxon>
        <taxon>Pseudomonadati</taxon>
        <taxon>Bacteroidota</taxon>
        <taxon>Bacteroidia</taxon>
        <taxon>Bacteroidales</taxon>
        <taxon>Dysgonomonadaceae</taxon>
        <taxon>Dysgonomonas</taxon>
    </lineage>
</organism>
<gene>
    <name evidence="2" type="ORF">HMPREF9456_02994</name>
</gene>
<dbReference type="AlphaFoldDB" id="F8X435"/>
<dbReference type="InterPro" id="IPR025050">
    <property type="entry name" value="TraL_transposon"/>
</dbReference>
<sequence length="92" mass="10716">MIKKKITDVRDWMEDGLRSLLGQITPDGRIIIILVMLFVFGAGSIYMTVSSIYNMGKKNGQEQMQIDHIRQLELEHQQKADSINQINRFDYE</sequence>
<dbReference type="RefSeq" id="WP_006844358.1">
    <property type="nucleotide sequence ID" value="NZ_AQWJ01000007.1"/>
</dbReference>
<reference evidence="2 3" key="1">
    <citation type="submission" date="2011-04" db="EMBL/GenBank/DDBJ databases">
        <title>The Genome Sequence of Dysgonomonas mossii DSM 22836.</title>
        <authorList>
            <consortium name="The Broad Institute Genome Sequencing Platform"/>
            <person name="Earl A."/>
            <person name="Ward D."/>
            <person name="Feldgarden M."/>
            <person name="Gevers D."/>
            <person name="Pudlo N."/>
            <person name="Martens E."/>
            <person name="Allen-Vercoe E."/>
            <person name="Young S.K."/>
            <person name="Zeng Q."/>
            <person name="Gargeya S."/>
            <person name="Fitzgerald M."/>
            <person name="Haas B."/>
            <person name="Abouelleil A."/>
            <person name="Alvarado L."/>
            <person name="Arachchi H.M."/>
            <person name="Berlin A."/>
            <person name="Brown A."/>
            <person name="Chapman S.B."/>
            <person name="Chen Z."/>
            <person name="Dunbar C."/>
            <person name="Freedman E."/>
            <person name="Gearin G."/>
            <person name="Gellesch M."/>
            <person name="Goldberg J."/>
            <person name="Griggs A."/>
            <person name="Gujja S."/>
            <person name="Heiman D."/>
            <person name="Howarth C."/>
            <person name="Larson L."/>
            <person name="Lui A."/>
            <person name="MacDonald P.J.P."/>
            <person name="Mehta T."/>
            <person name="Montmayeur A."/>
            <person name="Murphy C."/>
            <person name="Neiman D."/>
            <person name="Pearson M."/>
            <person name="Priest M."/>
            <person name="Roberts A."/>
            <person name="Saif S."/>
            <person name="Shea T."/>
            <person name="Shenoy N."/>
            <person name="Sisk P."/>
            <person name="Stolte C."/>
            <person name="Sykes S."/>
            <person name="Yandava C."/>
            <person name="Wortman J."/>
            <person name="Nusbaum C."/>
            <person name="Birren B."/>
        </authorList>
    </citation>
    <scope>NUCLEOTIDE SEQUENCE [LARGE SCALE GENOMIC DNA]</scope>
    <source>
        <strain evidence="2 3">DSM 22836</strain>
    </source>
</reference>
<dbReference type="GeneID" id="78083597"/>
<dbReference type="HOGENOM" id="CLU_173883_0_0_10"/>
<dbReference type="STRING" id="742767.HMPREF9456_02994"/>
<dbReference type="Pfam" id="PF13150">
    <property type="entry name" value="TraL_transposon"/>
    <property type="match status" value="1"/>
</dbReference>
<dbReference type="EMBL" id="ADLW01000018">
    <property type="protein sequence ID" value="EGK05081.1"/>
    <property type="molecule type" value="Genomic_DNA"/>
</dbReference>
<keyword evidence="1" id="KW-0472">Membrane</keyword>
<keyword evidence="1" id="KW-0812">Transmembrane</keyword>
<dbReference type="OrthoDB" id="1017135at2"/>
<protein>
    <recommendedName>
        <fullName evidence="4">DUF3989 domain-containing protein</fullName>
    </recommendedName>
</protein>
<feature type="transmembrane region" description="Helical" evidence="1">
    <location>
        <begin position="30"/>
        <end position="49"/>
    </location>
</feature>